<dbReference type="EMBL" id="BMXS01000007">
    <property type="protein sequence ID" value="GGX90295.1"/>
    <property type="molecule type" value="Genomic_DNA"/>
</dbReference>
<dbReference type="RefSeq" id="WP_189468202.1">
    <property type="nucleotide sequence ID" value="NZ_BMXS01000007.1"/>
</dbReference>
<dbReference type="PANTHER" id="PTHR33121:SF23">
    <property type="entry name" value="CYCLIC DI-GMP PHOSPHODIESTERASE PDEB"/>
    <property type="match status" value="1"/>
</dbReference>
<keyword evidence="2" id="KW-1133">Transmembrane helix</keyword>
<accession>A0ABQ2YQW0</accession>
<evidence type="ECO:0000313" key="5">
    <source>
        <dbReference type="EMBL" id="GGX90295.1"/>
    </source>
</evidence>
<dbReference type="Gene3D" id="3.20.20.450">
    <property type="entry name" value="EAL domain"/>
    <property type="match status" value="1"/>
</dbReference>
<dbReference type="SUPFAM" id="SSF55073">
    <property type="entry name" value="Nucleotide cyclase"/>
    <property type="match status" value="1"/>
</dbReference>
<dbReference type="Pfam" id="PF00563">
    <property type="entry name" value="EAL"/>
    <property type="match status" value="1"/>
</dbReference>
<comment type="caution">
    <text evidence="5">The sequence shown here is derived from an EMBL/GenBank/DDBJ whole genome shotgun (WGS) entry which is preliminary data.</text>
</comment>
<sequence length="637" mass="70715">MSLIKQLWLTIAMLLLLAFGGSLVIGVSAIRHYTEQEVRIKNADNANALALSMSQMNKDPVTIELLLAAQFDTGHYRAIELRDPEGELILRRENGEHIEDVPGWFVDLTRFSVPAGQAVVQDGWRQYGTIELQSQHSFAYRSLWQSTQYLIAWFGLAALVSALLAWWIVKSIRRPLHAVVTQARDIGNRRFTTSKEPYTRELRDVVVAMNMLSSKVREMLTQESEKLERLRRKLQHDEVTGVANRNHFMKLLQTALDADDHSGGGTLVMLRVARLATLNDTLGRQETDQWLKEITHVLKHIATARNGQVGRLNGSDFALLLPGEDNLRAVSQELRRCLHPIADSHHVSIGLPMSMLEYAAGDERGELLSTLDGALAKAELDGDRALVIAQGSTRQPLYTSQEAWRSALEQALAEGVRLARYPVLDSQSHVVHFESPSRLHLQGDWQPAGMFMPWVSRLRLNVNYDLAVVEAALTDIERHGEPLGINLSPQAASDGSFLAGVKPRLAAHPKAAAKLWLELPESVAVHYLEGFRGLCRELHTFGCRMGLEHVGPEFTRIADLHDVGLAYIKIDASLVEGIQHNSEQQTILRGMVTLCHSIGILAFAEGVSNEKEHAALVDIGLDGVTGPGIRQAAQEDE</sequence>
<dbReference type="InterPro" id="IPR042461">
    <property type="entry name" value="LapD_MoxY_peri_C"/>
</dbReference>
<dbReference type="InterPro" id="IPR001633">
    <property type="entry name" value="EAL_dom"/>
</dbReference>
<dbReference type="CDD" id="cd01949">
    <property type="entry name" value="GGDEF"/>
    <property type="match status" value="1"/>
</dbReference>
<dbReference type="InterPro" id="IPR035919">
    <property type="entry name" value="EAL_sf"/>
</dbReference>
<feature type="domain" description="EAL" evidence="3">
    <location>
        <begin position="397"/>
        <end position="637"/>
    </location>
</feature>
<dbReference type="InterPro" id="IPR000160">
    <property type="entry name" value="GGDEF_dom"/>
</dbReference>
<dbReference type="Gene3D" id="3.30.70.270">
    <property type="match status" value="1"/>
</dbReference>
<evidence type="ECO:0000259" key="3">
    <source>
        <dbReference type="PROSITE" id="PS50883"/>
    </source>
</evidence>
<gene>
    <name evidence="5" type="ORF">GCM10007160_17180</name>
</gene>
<dbReference type="PROSITE" id="PS50883">
    <property type="entry name" value="EAL"/>
    <property type="match status" value="1"/>
</dbReference>
<dbReference type="Gene3D" id="3.30.110.200">
    <property type="match status" value="1"/>
</dbReference>
<keyword evidence="2" id="KW-0812">Transmembrane</keyword>
<dbReference type="Pfam" id="PF00990">
    <property type="entry name" value="GGDEF"/>
    <property type="match status" value="1"/>
</dbReference>
<reference evidence="6" key="1">
    <citation type="journal article" date="2019" name="Int. J. Syst. Evol. Microbiol.">
        <title>The Global Catalogue of Microorganisms (GCM) 10K type strain sequencing project: providing services to taxonomists for standard genome sequencing and annotation.</title>
        <authorList>
            <consortium name="The Broad Institute Genomics Platform"/>
            <consortium name="The Broad Institute Genome Sequencing Center for Infectious Disease"/>
            <person name="Wu L."/>
            <person name="Ma J."/>
        </authorList>
    </citation>
    <scope>NUCLEOTIDE SEQUENCE [LARGE SCALE GENOMIC DNA]</scope>
    <source>
        <strain evidence="6">KCTC 22228</strain>
    </source>
</reference>
<feature type="coiled-coil region" evidence="1">
    <location>
        <begin position="213"/>
        <end position="240"/>
    </location>
</feature>
<dbReference type="InterPro" id="IPR032244">
    <property type="entry name" value="LapD_MoxY_N"/>
</dbReference>
<dbReference type="SUPFAM" id="SSF141868">
    <property type="entry name" value="EAL domain-like"/>
    <property type="match status" value="1"/>
</dbReference>
<dbReference type="SMART" id="SM00052">
    <property type="entry name" value="EAL"/>
    <property type="match status" value="1"/>
</dbReference>
<evidence type="ECO:0000256" key="1">
    <source>
        <dbReference type="SAM" id="Coils"/>
    </source>
</evidence>
<feature type="domain" description="GGDEF" evidence="4">
    <location>
        <begin position="263"/>
        <end position="391"/>
    </location>
</feature>
<name>A0ABQ2YQW0_9GAMM</name>
<dbReference type="PANTHER" id="PTHR33121">
    <property type="entry name" value="CYCLIC DI-GMP PHOSPHODIESTERASE PDEF"/>
    <property type="match status" value="1"/>
</dbReference>
<dbReference type="Pfam" id="PF16448">
    <property type="entry name" value="LapD_MoxY_N"/>
    <property type="match status" value="1"/>
</dbReference>
<protein>
    <submittedName>
        <fullName evidence="5">GGDEF domain-containing protein</fullName>
    </submittedName>
</protein>
<keyword evidence="1" id="KW-0175">Coiled coil</keyword>
<feature type="transmembrane region" description="Helical" evidence="2">
    <location>
        <begin position="150"/>
        <end position="169"/>
    </location>
</feature>
<evidence type="ECO:0000256" key="2">
    <source>
        <dbReference type="SAM" id="Phobius"/>
    </source>
</evidence>
<keyword evidence="2" id="KW-0472">Membrane</keyword>
<dbReference type="InterPro" id="IPR050706">
    <property type="entry name" value="Cyclic-di-GMP_PDE-like"/>
</dbReference>
<dbReference type="PROSITE" id="PS50887">
    <property type="entry name" value="GGDEF"/>
    <property type="match status" value="1"/>
</dbReference>
<dbReference type="Gene3D" id="6.20.270.20">
    <property type="entry name" value="LapD/MoxY periplasmic domain"/>
    <property type="match status" value="1"/>
</dbReference>
<dbReference type="InterPro" id="IPR029787">
    <property type="entry name" value="Nucleotide_cyclase"/>
</dbReference>
<dbReference type="NCBIfam" id="TIGR00254">
    <property type="entry name" value="GGDEF"/>
    <property type="match status" value="1"/>
</dbReference>
<keyword evidence="6" id="KW-1185">Reference proteome</keyword>
<proteinExistence type="predicted"/>
<dbReference type="CDD" id="cd01948">
    <property type="entry name" value="EAL"/>
    <property type="match status" value="1"/>
</dbReference>
<dbReference type="SMART" id="SM00267">
    <property type="entry name" value="GGDEF"/>
    <property type="match status" value="1"/>
</dbReference>
<organism evidence="5 6">
    <name type="scientific">Litchfieldella qijiaojingensis</name>
    <dbReference type="NCBI Taxonomy" id="980347"/>
    <lineage>
        <taxon>Bacteria</taxon>
        <taxon>Pseudomonadati</taxon>
        <taxon>Pseudomonadota</taxon>
        <taxon>Gammaproteobacteria</taxon>
        <taxon>Oceanospirillales</taxon>
        <taxon>Halomonadaceae</taxon>
        <taxon>Litchfieldella</taxon>
    </lineage>
</organism>
<evidence type="ECO:0000259" key="4">
    <source>
        <dbReference type="PROSITE" id="PS50887"/>
    </source>
</evidence>
<dbReference type="InterPro" id="IPR043128">
    <property type="entry name" value="Rev_trsase/Diguanyl_cyclase"/>
</dbReference>
<evidence type="ECO:0000313" key="6">
    <source>
        <dbReference type="Proteomes" id="UP000653056"/>
    </source>
</evidence>
<dbReference type="Proteomes" id="UP000653056">
    <property type="component" value="Unassembled WGS sequence"/>
</dbReference>